<feature type="domain" description="Helicase ATP-binding" evidence="2">
    <location>
        <begin position="17"/>
        <end position="158"/>
    </location>
</feature>
<evidence type="ECO:0000259" key="3">
    <source>
        <dbReference type="PROSITE" id="PS51194"/>
    </source>
</evidence>
<feature type="domain" description="Helicase C-terminal" evidence="3">
    <location>
        <begin position="246"/>
        <end position="392"/>
    </location>
</feature>
<dbReference type="SMART" id="SM00490">
    <property type="entry name" value="HELICc"/>
    <property type="match status" value="1"/>
</dbReference>
<dbReference type="PANTHER" id="PTHR47396">
    <property type="entry name" value="TYPE I RESTRICTION ENZYME ECOKI R PROTEIN"/>
    <property type="match status" value="1"/>
</dbReference>
<name>A0A8S5S404_9CAUD</name>
<dbReference type="GO" id="GO:0003677">
    <property type="term" value="F:DNA binding"/>
    <property type="evidence" value="ECO:0007669"/>
    <property type="project" value="InterPro"/>
</dbReference>
<evidence type="ECO:0000313" key="4">
    <source>
        <dbReference type="EMBL" id="DAF45662.1"/>
    </source>
</evidence>
<proteinExistence type="predicted"/>
<dbReference type="GO" id="GO:0016787">
    <property type="term" value="F:hydrolase activity"/>
    <property type="evidence" value="ECO:0007669"/>
    <property type="project" value="InterPro"/>
</dbReference>
<dbReference type="InterPro" id="IPR050742">
    <property type="entry name" value="Helicase_Restrict-Modif_Enz"/>
</dbReference>
<dbReference type="InterPro" id="IPR001650">
    <property type="entry name" value="Helicase_C-like"/>
</dbReference>
<dbReference type="EMBL" id="BK032517">
    <property type="protein sequence ID" value="DAF45662.1"/>
    <property type="molecule type" value="Genomic_DNA"/>
</dbReference>
<dbReference type="Pfam" id="PF00271">
    <property type="entry name" value="Helicase_C"/>
    <property type="match status" value="1"/>
</dbReference>
<dbReference type="InterPro" id="IPR006935">
    <property type="entry name" value="Helicase/UvrB_N"/>
</dbReference>
<dbReference type="SUPFAM" id="SSF52540">
    <property type="entry name" value="P-loop containing nucleoside triphosphate hydrolases"/>
    <property type="match status" value="1"/>
</dbReference>
<evidence type="ECO:0000259" key="2">
    <source>
        <dbReference type="PROSITE" id="PS51192"/>
    </source>
</evidence>
<accession>A0A8S5S404</accession>
<dbReference type="GO" id="GO:0005524">
    <property type="term" value="F:ATP binding"/>
    <property type="evidence" value="ECO:0007669"/>
    <property type="project" value="InterPro"/>
</dbReference>
<reference evidence="4" key="1">
    <citation type="journal article" date="2021" name="Proc. Natl. Acad. Sci. U.S.A.">
        <title>A Catalog of Tens of Thousands of Viruses from Human Metagenomes Reveals Hidden Associations with Chronic Diseases.</title>
        <authorList>
            <person name="Tisza M.J."/>
            <person name="Buck C.B."/>
        </authorList>
    </citation>
    <scope>NUCLEOTIDE SEQUENCE</scope>
    <source>
        <strain evidence="4">CtJ7x27</strain>
    </source>
</reference>
<dbReference type="InterPro" id="IPR027417">
    <property type="entry name" value="P-loop_NTPase"/>
</dbReference>
<dbReference type="SMART" id="SM00487">
    <property type="entry name" value="DEXDc"/>
    <property type="match status" value="1"/>
</dbReference>
<dbReference type="PROSITE" id="PS51192">
    <property type="entry name" value="HELICASE_ATP_BIND_1"/>
    <property type="match status" value="1"/>
</dbReference>
<dbReference type="Pfam" id="PF04851">
    <property type="entry name" value="ResIII"/>
    <property type="match status" value="1"/>
</dbReference>
<dbReference type="InterPro" id="IPR014001">
    <property type="entry name" value="Helicase_ATP-bd"/>
</dbReference>
<dbReference type="Gene3D" id="3.40.50.300">
    <property type="entry name" value="P-loop containing nucleotide triphosphate hydrolases"/>
    <property type="match status" value="2"/>
</dbReference>
<feature type="region of interest" description="Disordered" evidence="1">
    <location>
        <begin position="554"/>
        <end position="580"/>
    </location>
</feature>
<evidence type="ECO:0000256" key="1">
    <source>
        <dbReference type="SAM" id="MobiDB-lite"/>
    </source>
</evidence>
<protein>
    <submittedName>
        <fullName evidence="4">Type I site specific restriction modification protein</fullName>
    </submittedName>
</protein>
<organism evidence="4">
    <name type="scientific">Siphoviridae sp. ctJ7x27</name>
    <dbReference type="NCBI Taxonomy" id="2827835"/>
    <lineage>
        <taxon>Viruses</taxon>
        <taxon>Duplodnaviria</taxon>
        <taxon>Heunggongvirae</taxon>
        <taxon>Uroviricota</taxon>
        <taxon>Caudoviricetes</taxon>
    </lineage>
</organism>
<dbReference type="PANTHER" id="PTHR47396:SF1">
    <property type="entry name" value="ATP-DEPENDENT HELICASE IRC3-RELATED"/>
    <property type="match status" value="1"/>
</dbReference>
<dbReference type="PROSITE" id="PS51194">
    <property type="entry name" value="HELICASE_CTER"/>
    <property type="match status" value="1"/>
</dbReference>
<sequence>MYKLRDYQEEAVNSIFTYFQNNTGNPLLALPTGTGKSLVIASFLENVYKLYPQQKILILTHVKELIAQNYSKLMSLWSSAPAGIYSAGLNKREIHQQIIFAGIGSVAKRATEFGHVDLIIVDEAHLISPNDDTMYQKFFQQLRRKNPYLKVIGLTATPWRLGHGKLTDAKVQKDGTETPPLFTDICFDVTTVNAFNRFIAEGYMTPLIPKSTTTKLDVDGVHMRGGEFLQNELQHAVDKYDITVNAVKEAIELGWNRKHWLVFCAGVEHAIHTQEILEQHGISCGTVHSKMSGAERDEAIEKFKRGEYQAMTNNNVLTTGFDFPEIDMILCLRPTASAVLWVQMLGRGTRPAEEKENCLVLDFAANTHRLGPINDPVTPKKKGLKSGMAPVKVCPDCKTYVHASVRICDAIKDDGTVCGHQFQFETKIQSSASTEQLIKGDFPQVEEYKVDHITYDVHKKVGRPDMMKVSYYCDYQKFDEYICIEHEGFAGKKARDWWRERAKIFPVPATTEDAVQQAHLLDQPTHIRVWVNKKFPEILKMCFDGSCFGKQPATSEMPRVEVRPRALPVPPPDEDEDIPF</sequence>